<dbReference type="PANTHER" id="PTHR30346">
    <property type="entry name" value="TRANSCRIPTIONAL DUAL REGULATOR HCAR-RELATED"/>
    <property type="match status" value="1"/>
</dbReference>
<dbReference type="Gene3D" id="3.40.190.10">
    <property type="entry name" value="Periplasmic binding protein-like II"/>
    <property type="match status" value="2"/>
</dbReference>
<accession>A0ABW8CB66</accession>
<evidence type="ECO:0000313" key="6">
    <source>
        <dbReference type="EMBL" id="MFI9103672.1"/>
    </source>
</evidence>
<protein>
    <submittedName>
        <fullName evidence="6">LysR family transcriptional regulator</fullName>
    </submittedName>
</protein>
<evidence type="ECO:0000313" key="7">
    <source>
        <dbReference type="Proteomes" id="UP001614394"/>
    </source>
</evidence>
<name>A0ABW8CB66_9ACTN</name>
<comment type="caution">
    <text evidence="6">The sequence shown here is derived from an EMBL/GenBank/DDBJ whole genome shotgun (WGS) entry which is preliminary data.</text>
</comment>
<dbReference type="InterPro" id="IPR000847">
    <property type="entry name" value="LysR_HTH_N"/>
</dbReference>
<gene>
    <name evidence="6" type="ORF">ACIGXA_24410</name>
</gene>
<evidence type="ECO:0000256" key="2">
    <source>
        <dbReference type="ARBA" id="ARBA00023015"/>
    </source>
</evidence>
<dbReference type="SUPFAM" id="SSF46785">
    <property type="entry name" value="Winged helix' DNA-binding domain"/>
    <property type="match status" value="1"/>
</dbReference>
<dbReference type="EMBL" id="JBITYG010000007">
    <property type="protein sequence ID" value="MFI9103672.1"/>
    <property type="molecule type" value="Genomic_DNA"/>
</dbReference>
<evidence type="ECO:0000256" key="1">
    <source>
        <dbReference type="ARBA" id="ARBA00009437"/>
    </source>
</evidence>
<dbReference type="Pfam" id="PF03466">
    <property type="entry name" value="LysR_substrate"/>
    <property type="match status" value="1"/>
</dbReference>
<organism evidence="6 7">
    <name type="scientific">Streptomyces fildesensis</name>
    <dbReference type="NCBI Taxonomy" id="375757"/>
    <lineage>
        <taxon>Bacteria</taxon>
        <taxon>Bacillati</taxon>
        <taxon>Actinomycetota</taxon>
        <taxon>Actinomycetes</taxon>
        <taxon>Kitasatosporales</taxon>
        <taxon>Streptomycetaceae</taxon>
        <taxon>Streptomyces</taxon>
    </lineage>
</organism>
<dbReference type="Pfam" id="PF00126">
    <property type="entry name" value="HTH_1"/>
    <property type="match status" value="1"/>
</dbReference>
<evidence type="ECO:0000259" key="5">
    <source>
        <dbReference type="PROSITE" id="PS50931"/>
    </source>
</evidence>
<evidence type="ECO:0000256" key="3">
    <source>
        <dbReference type="ARBA" id="ARBA00023125"/>
    </source>
</evidence>
<comment type="similarity">
    <text evidence="1">Belongs to the LysR transcriptional regulatory family.</text>
</comment>
<reference evidence="6 7" key="1">
    <citation type="submission" date="2024-10" db="EMBL/GenBank/DDBJ databases">
        <title>The Natural Products Discovery Center: Release of the First 8490 Sequenced Strains for Exploring Actinobacteria Biosynthetic Diversity.</title>
        <authorList>
            <person name="Kalkreuter E."/>
            <person name="Kautsar S.A."/>
            <person name="Yang D."/>
            <person name="Bader C.D."/>
            <person name="Teijaro C.N."/>
            <person name="Fluegel L."/>
            <person name="Davis C.M."/>
            <person name="Simpson J.R."/>
            <person name="Lauterbach L."/>
            <person name="Steele A.D."/>
            <person name="Gui C."/>
            <person name="Meng S."/>
            <person name="Li G."/>
            <person name="Viehrig K."/>
            <person name="Ye F."/>
            <person name="Su P."/>
            <person name="Kiefer A.F."/>
            <person name="Nichols A."/>
            <person name="Cepeda A.J."/>
            <person name="Yan W."/>
            <person name="Fan B."/>
            <person name="Jiang Y."/>
            <person name="Adhikari A."/>
            <person name="Zheng C.-J."/>
            <person name="Schuster L."/>
            <person name="Cowan T.M."/>
            <person name="Smanski M.J."/>
            <person name="Chevrette M.G."/>
            <person name="De Carvalho L.P.S."/>
            <person name="Shen B."/>
        </authorList>
    </citation>
    <scope>NUCLEOTIDE SEQUENCE [LARGE SCALE GENOMIC DNA]</scope>
    <source>
        <strain evidence="6 7">NPDC053399</strain>
    </source>
</reference>
<proteinExistence type="inferred from homology"/>
<keyword evidence="2" id="KW-0805">Transcription regulation</keyword>
<feature type="domain" description="HTH lysR-type" evidence="5">
    <location>
        <begin position="1"/>
        <end position="58"/>
    </location>
</feature>
<dbReference type="PROSITE" id="PS50931">
    <property type="entry name" value="HTH_LYSR"/>
    <property type="match status" value="1"/>
</dbReference>
<dbReference type="SUPFAM" id="SSF53850">
    <property type="entry name" value="Periplasmic binding protein-like II"/>
    <property type="match status" value="1"/>
</dbReference>
<keyword evidence="3" id="KW-0238">DNA-binding</keyword>
<sequence>MELRDIEIFLTLAEELHFGRTAERLHITPSRVSHVIKKQERRIGAPLFERTSRTVRLTPAGEQLSQALRPAYRQILDGIDEVSASVRGSGGTLTLGTMGPQGWMIRDTVERFQSRHPAVRLVHSELSTVDPLTPLRSGEIDVAHLWLPVREPDITVGPVTHTSPIMLIMATTHPYADRESVCLEDYGELTFLAHRSPIPASMEEVFQPFRTPSGRPIARGPEVAEWDDILKVISAGQAVGATAAEAARFYPWPNLVYVPVRDAAPCRWAFAWRTDSHNPLVRALAEAATGV</sequence>
<keyword evidence="7" id="KW-1185">Reference proteome</keyword>
<dbReference type="InterPro" id="IPR036388">
    <property type="entry name" value="WH-like_DNA-bd_sf"/>
</dbReference>
<dbReference type="InterPro" id="IPR005119">
    <property type="entry name" value="LysR_subst-bd"/>
</dbReference>
<dbReference type="Proteomes" id="UP001614394">
    <property type="component" value="Unassembled WGS sequence"/>
</dbReference>
<dbReference type="RefSeq" id="WP_399653037.1">
    <property type="nucleotide sequence ID" value="NZ_JBITYG010000007.1"/>
</dbReference>
<evidence type="ECO:0000256" key="4">
    <source>
        <dbReference type="ARBA" id="ARBA00023163"/>
    </source>
</evidence>
<dbReference type="InterPro" id="IPR036390">
    <property type="entry name" value="WH_DNA-bd_sf"/>
</dbReference>
<keyword evidence="4" id="KW-0804">Transcription</keyword>
<dbReference type="Gene3D" id="1.10.10.10">
    <property type="entry name" value="Winged helix-like DNA-binding domain superfamily/Winged helix DNA-binding domain"/>
    <property type="match status" value="1"/>
</dbReference>
<dbReference type="PANTHER" id="PTHR30346:SF0">
    <property type="entry name" value="HCA OPERON TRANSCRIPTIONAL ACTIVATOR HCAR"/>
    <property type="match status" value="1"/>
</dbReference>